<protein>
    <submittedName>
        <fullName evidence="3">Cell division protein FtsL</fullName>
    </submittedName>
</protein>
<name>A0A645HGK7_9ZZZZ</name>
<gene>
    <name evidence="3" type="primary">ftsL_25</name>
    <name evidence="3" type="ORF">SDC9_185702</name>
</gene>
<keyword evidence="3" id="KW-0132">Cell division</keyword>
<keyword evidence="1" id="KW-0175">Coiled coil</keyword>
<feature type="transmembrane region" description="Helical" evidence="2">
    <location>
        <begin position="21"/>
        <end position="40"/>
    </location>
</feature>
<dbReference type="GO" id="GO:0051301">
    <property type="term" value="P:cell division"/>
    <property type="evidence" value="ECO:0007669"/>
    <property type="project" value="UniProtKB-KW"/>
</dbReference>
<evidence type="ECO:0000256" key="2">
    <source>
        <dbReference type="SAM" id="Phobius"/>
    </source>
</evidence>
<comment type="caution">
    <text evidence="3">The sequence shown here is derived from an EMBL/GenBank/DDBJ whole genome shotgun (WGS) entry which is preliminary data.</text>
</comment>
<dbReference type="EMBL" id="VSSQ01093257">
    <property type="protein sequence ID" value="MPN38178.1"/>
    <property type="molecule type" value="Genomic_DNA"/>
</dbReference>
<proteinExistence type="predicted"/>
<dbReference type="Pfam" id="PF04977">
    <property type="entry name" value="DivIC"/>
    <property type="match status" value="1"/>
</dbReference>
<keyword evidence="3" id="KW-0131">Cell cycle</keyword>
<keyword evidence="2" id="KW-1133">Transmembrane helix</keyword>
<organism evidence="3">
    <name type="scientific">bioreactor metagenome</name>
    <dbReference type="NCBI Taxonomy" id="1076179"/>
    <lineage>
        <taxon>unclassified sequences</taxon>
        <taxon>metagenomes</taxon>
        <taxon>ecological metagenomes</taxon>
    </lineage>
</organism>
<dbReference type="AlphaFoldDB" id="A0A645HGK7"/>
<keyword evidence="2" id="KW-0472">Membrane</keyword>
<evidence type="ECO:0000256" key="1">
    <source>
        <dbReference type="SAM" id="Coils"/>
    </source>
</evidence>
<accession>A0A645HGK7</accession>
<dbReference type="InterPro" id="IPR007060">
    <property type="entry name" value="FtsL/DivIC"/>
</dbReference>
<evidence type="ECO:0000313" key="3">
    <source>
        <dbReference type="EMBL" id="MPN38178.1"/>
    </source>
</evidence>
<reference evidence="3" key="1">
    <citation type="submission" date="2019-08" db="EMBL/GenBank/DDBJ databases">
        <authorList>
            <person name="Kucharzyk K."/>
            <person name="Murdoch R.W."/>
            <person name="Higgins S."/>
            <person name="Loffler F."/>
        </authorList>
    </citation>
    <scope>NUCLEOTIDE SEQUENCE</scope>
</reference>
<keyword evidence="2" id="KW-0812">Transmembrane</keyword>
<sequence>MASKPDTRIIRKTSRRNIVPRIIIGLVLIVTLASAMALYFDQEEQITRIRSERTRLDAALADAQARNDELKKMQALVGTDAYIEWVARNQLGMVRPDEVILSDG</sequence>
<feature type="coiled-coil region" evidence="1">
    <location>
        <begin position="46"/>
        <end position="73"/>
    </location>
</feature>